<organism evidence="1 2">
    <name type="scientific">Meloidogyne enterolobii</name>
    <name type="common">Root-knot nematode worm</name>
    <name type="synonym">Meloidogyne mayaguensis</name>
    <dbReference type="NCBI Taxonomy" id="390850"/>
    <lineage>
        <taxon>Eukaryota</taxon>
        <taxon>Metazoa</taxon>
        <taxon>Ecdysozoa</taxon>
        <taxon>Nematoda</taxon>
        <taxon>Chromadorea</taxon>
        <taxon>Rhabditida</taxon>
        <taxon>Tylenchina</taxon>
        <taxon>Tylenchomorpha</taxon>
        <taxon>Tylenchoidea</taxon>
        <taxon>Meloidogynidae</taxon>
        <taxon>Meloidogyninae</taxon>
        <taxon>Meloidogyne</taxon>
    </lineage>
</organism>
<evidence type="ECO:0000313" key="1">
    <source>
        <dbReference type="EMBL" id="CAK5075457.1"/>
    </source>
</evidence>
<sequence>MANKFILIPEDIYRGLLTHPIPETGNINLDFTRENLENIKSQNANTELKNINYNQELRRYLHMLKDQNERPMNVSVRQMEDPALEQIKKLLPLLQTSSKESNQQVLEQNIPTPKLSPLNEGGDLNEDDLSMHTAGEESPDSKRKMEPKKSTIREKTEEIFENMKQENLDKYDVSTDGKILSKKGGKEIQGSNAQKSLECILRTGISGKLRWGELTPPGTSVLESKLKSDNKIWPLIEKARESCTPKRTNTKQKRKIPESKEIAESKWRLPTEWK</sequence>
<evidence type="ECO:0000313" key="2">
    <source>
        <dbReference type="Proteomes" id="UP001497535"/>
    </source>
</evidence>
<protein>
    <submittedName>
        <fullName evidence="1">Uncharacterized protein</fullName>
    </submittedName>
</protein>
<name>A0ACB0ZAK1_MELEN</name>
<dbReference type="Proteomes" id="UP001497535">
    <property type="component" value="Unassembled WGS sequence"/>
</dbReference>
<dbReference type="EMBL" id="CAVMJV010000028">
    <property type="protein sequence ID" value="CAK5075457.1"/>
    <property type="molecule type" value="Genomic_DNA"/>
</dbReference>
<accession>A0ACB0ZAK1</accession>
<gene>
    <name evidence="1" type="ORF">MENTE1834_LOCUS22261</name>
</gene>
<keyword evidence="2" id="KW-1185">Reference proteome</keyword>
<proteinExistence type="predicted"/>
<comment type="caution">
    <text evidence="1">The sequence shown here is derived from an EMBL/GenBank/DDBJ whole genome shotgun (WGS) entry which is preliminary data.</text>
</comment>
<reference evidence="1" key="1">
    <citation type="submission" date="2023-11" db="EMBL/GenBank/DDBJ databases">
        <authorList>
            <person name="Poullet M."/>
        </authorList>
    </citation>
    <scope>NUCLEOTIDE SEQUENCE</scope>
    <source>
        <strain evidence="1">E1834</strain>
    </source>
</reference>